<dbReference type="EMBL" id="HG002339">
    <property type="protein sequence ID" value="CDF41285.1"/>
    <property type="molecule type" value="Genomic_DNA"/>
</dbReference>
<dbReference type="GO" id="GO:0042802">
    <property type="term" value="F:identical protein binding"/>
    <property type="evidence" value="ECO:0007669"/>
    <property type="project" value="TreeGrafter"/>
</dbReference>
<dbReference type="GO" id="GO:0019856">
    <property type="term" value="P:pyrimidine nucleobase biosynthetic process"/>
    <property type="evidence" value="ECO:0007669"/>
    <property type="project" value="TreeGrafter"/>
</dbReference>
<dbReference type="KEGG" id="ccp:CHC_T00007798001"/>
<dbReference type="Gramene" id="CDF41285">
    <property type="protein sequence ID" value="CDF41285"/>
    <property type="gene ID" value="CHC_T00007798001"/>
</dbReference>
<dbReference type="PhylomeDB" id="R7QVA7"/>
<evidence type="ECO:0000256" key="9">
    <source>
        <dbReference type="ARBA" id="ARBA00047781"/>
    </source>
</evidence>
<evidence type="ECO:0000256" key="6">
    <source>
        <dbReference type="ARBA" id="ARBA00022840"/>
    </source>
</evidence>
<dbReference type="Gene3D" id="3.40.50.880">
    <property type="match status" value="1"/>
</dbReference>
<dbReference type="InterPro" id="IPR017456">
    <property type="entry name" value="CTP_synthase_N"/>
</dbReference>
<organism evidence="12 13">
    <name type="scientific">Chondrus crispus</name>
    <name type="common">Carrageen Irish moss</name>
    <name type="synonym">Polymorpha crispa</name>
    <dbReference type="NCBI Taxonomy" id="2769"/>
    <lineage>
        <taxon>Eukaryota</taxon>
        <taxon>Rhodophyta</taxon>
        <taxon>Florideophyceae</taxon>
        <taxon>Rhodymeniophycidae</taxon>
        <taxon>Gigartinales</taxon>
        <taxon>Gigartinaceae</taxon>
        <taxon>Chondrus</taxon>
    </lineage>
</organism>
<evidence type="ECO:0000313" key="13">
    <source>
        <dbReference type="Proteomes" id="UP000012073"/>
    </source>
</evidence>
<keyword evidence="4" id="KW-0436">Ligase</keyword>
<dbReference type="NCBIfam" id="NF003792">
    <property type="entry name" value="PRK05380.1"/>
    <property type="match status" value="1"/>
</dbReference>
<dbReference type="FunFam" id="3.40.50.300:FF:000207">
    <property type="entry name" value="CTP synthase"/>
    <property type="match status" value="1"/>
</dbReference>
<keyword evidence="5" id="KW-0547">Nucleotide-binding</keyword>
<dbReference type="CDD" id="cd03113">
    <property type="entry name" value="CTPS_N"/>
    <property type="match status" value="1"/>
</dbReference>
<accession>R7QVA7</accession>
<feature type="compositionally biased region" description="Polar residues" evidence="10">
    <location>
        <begin position="486"/>
        <end position="507"/>
    </location>
</feature>
<dbReference type="SUPFAM" id="SSF52540">
    <property type="entry name" value="P-loop containing nucleoside triphosphate hydrolases"/>
    <property type="match status" value="1"/>
</dbReference>
<dbReference type="NCBIfam" id="TIGR00337">
    <property type="entry name" value="PyrG"/>
    <property type="match status" value="1"/>
</dbReference>
<keyword evidence="6" id="KW-0067">ATP-binding</keyword>
<dbReference type="SUPFAM" id="SSF52317">
    <property type="entry name" value="Class I glutamine amidotransferase-like"/>
    <property type="match status" value="1"/>
</dbReference>
<evidence type="ECO:0000256" key="1">
    <source>
        <dbReference type="ARBA" id="ARBA00005171"/>
    </source>
</evidence>
<dbReference type="EC" id="6.3.4.2" evidence="3"/>
<gene>
    <name evidence="12" type="ORF">CHC_T00007798001</name>
</gene>
<dbReference type="InterPro" id="IPR004468">
    <property type="entry name" value="CTP_synthase"/>
</dbReference>
<keyword evidence="8" id="KW-0665">Pyrimidine biosynthesis</keyword>
<evidence type="ECO:0000256" key="7">
    <source>
        <dbReference type="ARBA" id="ARBA00022962"/>
    </source>
</evidence>
<evidence type="ECO:0000256" key="8">
    <source>
        <dbReference type="ARBA" id="ARBA00022975"/>
    </source>
</evidence>
<dbReference type="AlphaFoldDB" id="R7QVA7"/>
<feature type="domain" description="CTP synthase N-terminal" evidence="11">
    <location>
        <begin position="143"/>
        <end position="412"/>
    </location>
</feature>
<dbReference type="GO" id="GO:0003883">
    <property type="term" value="F:CTP synthase activity"/>
    <property type="evidence" value="ECO:0007669"/>
    <property type="project" value="UniProtKB-EC"/>
</dbReference>
<evidence type="ECO:0000256" key="2">
    <source>
        <dbReference type="ARBA" id="ARBA00007533"/>
    </source>
</evidence>
<dbReference type="InterPro" id="IPR029062">
    <property type="entry name" value="Class_I_gatase-like"/>
</dbReference>
<comment type="similarity">
    <text evidence="2">Belongs to the CTP synthase family.</text>
</comment>
<dbReference type="Gene3D" id="3.40.50.300">
    <property type="entry name" value="P-loop containing nucleotide triphosphate hydrolases"/>
    <property type="match status" value="1"/>
</dbReference>
<feature type="region of interest" description="Disordered" evidence="10">
    <location>
        <begin position="486"/>
        <end position="508"/>
    </location>
</feature>
<name>R7QVA7_CHOCR</name>
<keyword evidence="13" id="KW-1185">Reference proteome</keyword>
<evidence type="ECO:0000256" key="3">
    <source>
        <dbReference type="ARBA" id="ARBA00012291"/>
    </source>
</evidence>
<dbReference type="PANTHER" id="PTHR11550">
    <property type="entry name" value="CTP SYNTHASE"/>
    <property type="match status" value="1"/>
</dbReference>
<dbReference type="OrthoDB" id="1739076at2759"/>
<comment type="catalytic activity">
    <reaction evidence="9">
        <text>UTP + L-glutamine + ATP + H2O = CTP + L-glutamate + ADP + phosphate + 2 H(+)</text>
        <dbReference type="Rhea" id="RHEA:26426"/>
        <dbReference type="ChEBI" id="CHEBI:15377"/>
        <dbReference type="ChEBI" id="CHEBI:15378"/>
        <dbReference type="ChEBI" id="CHEBI:29985"/>
        <dbReference type="ChEBI" id="CHEBI:30616"/>
        <dbReference type="ChEBI" id="CHEBI:37563"/>
        <dbReference type="ChEBI" id="CHEBI:43474"/>
        <dbReference type="ChEBI" id="CHEBI:46398"/>
        <dbReference type="ChEBI" id="CHEBI:58359"/>
        <dbReference type="ChEBI" id="CHEBI:456216"/>
        <dbReference type="EC" id="6.3.4.2"/>
    </reaction>
</comment>
<protein>
    <recommendedName>
        <fullName evidence="3">CTP synthase (glutamine hydrolyzing)</fullName>
        <ecNumber evidence="3">6.3.4.2</ecNumber>
    </recommendedName>
</protein>
<dbReference type="GeneID" id="17319280"/>
<dbReference type="Proteomes" id="UP000012073">
    <property type="component" value="Unassembled WGS sequence"/>
</dbReference>
<evidence type="ECO:0000259" key="11">
    <source>
        <dbReference type="Pfam" id="PF06418"/>
    </source>
</evidence>
<evidence type="ECO:0000256" key="5">
    <source>
        <dbReference type="ARBA" id="ARBA00022741"/>
    </source>
</evidence>
<dbReference type="STRING" id="2769.R7QVA7"/>
<evidence type="ECO:0000256" key="4">
    <source>
        <dbReference type="ARBA" id="ARBA00022598"/>
    </source>
</evidence>
<evidence type="ECO:0000313" key="12">
    <source>
        <dbReference type="EMBL" id="CDF41285.1"/>
    </source>
</evidence>
<sequence length="520" mass="57141">MTTQTKLANWYDRWRPETLLWPCLLLAPRLLENGWSQLWCTTGRYVARSYARTTRGLLITSVYVSDTTTNPHLLYCSVQYGTSVGAEHNSARAWTFVFPPHHLRTPPTSCKQPSLLPRDTVTPHHFDMFPHGPQPSGDGGHVKFVLVSGGVISGIGKGLTASSLGVLLKSCGWRVTAIKIDPYLNRDAGTMSPFEHGEVFVLDDGGEADLDLGNYERFLDVTLSSDNNITTGKIYSHVMERERMGSYLGKTVQVVPHITDAIQEWIMRVATTPDAEGKVPEICVIELGGTVGDIESMPFVEALRQLRYNVGDVNFCSVFVSLVPVLGVVGEQKTKPTQHGVKSISSMGLSPQLIVCRSEQPLHADTRRKLAMFCQVAPDAVASVHDVSNTYRIPMMLQEQGVCNLLIRSLHLVWRLPTRLEKWARMAASLESLGRTQKHVTICLVGKYTGLCDAYLSVIRALQHAGMAVGRTVKVVWIESSHLESPTTAASDGTSSANGSVISEQGGRNSGAWWVWGSRG</sequence>
<evidence type="ECO:0000256" key="10">
    <source>
        <dbReference type="SAM" id="MobiDB-lite"/>
    </source>
</evidence>
<dbReference type="GO" id="GO:0005524">
    <property type="term" value="F:ATP binding"/>
    <property type="evidence" value="ECO:0007669"/>
    <property type="project" value="UniProtKB-KW"/>
</dbReference>
<dbReference type="PANTHER" id="PTHR11550:SF0">
    <property type="entry name" value="CTP SYNTHASE-RELATED"/>
    <property type="match status" value="1"/>
</dbReference>
<reference evidence="13" key="1">
    <citation type="journal article" date="2013" name="Proc. Natl. Acad. Sci. U.S.A.">
        <title>Genome structure and metabolic features in the red seaweed Chondrus crispus shed light on evolution of the Archaeplastida.</title>
        <authorList>
            <person name="Collen J."/>
            <person name="Porcel B."/>
            <person name="Carre W."/>
            <person name="Ball S.G."/>
            <person name="Chaparro C."/>
            <person name="Tonon T."/>
            <person name="Barbeyron T."/>
            <person name="Michel G."/>
            <person name="Noel B."/>
            <person name="Valentin K."/>
            <person name="Elias M."/>
            <person name="Artiguenave F."/>
            <person name="Arun A."/>
            <person name="Aury J.M."/>
            <person name="Barbosa-Neto J.F."/>
            <person name="Bothwell J.H."/>
            <person name="Bouget F.Y."/>
            <person name="Brillet L."/>
            <person name="Cabello-Hurtado F."/>
            <person name="Capella-Gutierrez S."/>
            <person name="Charrier B."/>
            <person name="Cladiere L."/>
            <person name="Cock J.M."/>
            <person name="Coelho S.M."/>
            <person name="Colleoni C."/>
            <person name="Czjzek M."/>
            <person name="Da Silva C."/>
            <person name="Delage L."/>
            <person name="Denoeud F."/>
            <person name="Deschamps P."/>
            <person name="Dittami S.M."/>
            <person name="Gabaldon T."/>
            <person name="Gachon C.M."/>
            <person name="Groisillier A."/>
            <person name="Herve C."/>
            <person name="Jabbari K."/>
            <person name="Katinka M."/>
            <person name="Kloareg B."/>
            <person name="Kowalczyk N."/>
            <person name="Labadie K."/>
            <person name="Leblanc C."/>
            <person name="Lopez P.J."/>
            <person name="McLachlan D.H."/>
            <person name="Meslet-Cladiere L."/>
            <person name="Moustafa A."/>
            <person name="Nehr Z."/>
            <person name="Nyvall Collen P."/>
            <person name="Panaud O."/>
            <person name="Partensky F."/>
            <person name="Poulain J."/>
            <person name="Rensing S.A."/>
            <person name="Rousvoal S."/>
            <person name="Samson G."/>
            <person name="Symeonidi A."/>
            <person name="Weissenbach J."/>
            <person name="Zambounis A."/>
            <person name="Wincker P."/>
            <person name="Boyen C."/>
        </authorList>
    </citation>
    <scope>NUCLEOTIDE SEQUENCE [LARGE SCALE GENOMIC DNA]</scope>
    <source>
        <strain evidence="13">cv. Stackhouse</strain>
    </source>
</reference>
<dbReference type="GO" id="GO:0006241">
    <property type="term" value="P:CTP biosynthetic process"/>
    <property type="evidence" value="ECO:0007669"/>
    <property type="project" value="TreeGrafter"/>
</dbReference>
<dbReference type="Pfam" id="PF06418">
    <property type="entry name" value="CTP_synth_N"/>
    <property type="match status" value="1"/>
</dbReference>
<proteinExistence type="inferred from homology"/>
<keyword evidence="7" id="KW-0315">Glutamine amidotransferase</keyword>
<dbReference type="RefSeq" id="XP_005711579.1">
    <property type="nucleotide sequence ID" value="XM_005711522.1"/>
</dbReference>
<dbReference type="InterPro" id="IPR027417">
    <property type="entry name" value="P-loop_NTPase"/>
</dbReference>
<comment type="pathway">
    <text evidence="1">Pyrimidine metabolism; CTP biosynthesis via de novo pathway; CTP from UDP: step 2/2.</text>
</comment>